<dbReference type="VEuPathDB" id="FungiDB:VP01_1585g4"/>
<accession>A0A0L6VI61</accession>
<proteinExistence type="predicted"/>
<dbReference type="AlphaFoldDB" id="A0A0L6VI61"/>
<keyword evidence="1" id="KW-1133">Transmembrane helix</keyword>
<protein>
    <submittedName>
        <fullName evidence="2">Uncharacterized protein</fullName>
    </submittedName>
</protein>
<keyword evidence="1" id="KW-0812">Transmembrane</keyword>
<evidence type="ECO:0000313" key="3">
    <source>
        <dbReference type="Proteomes" id="UP000037035"/>
    </source>
</evidence>
<feature type="transmembrane region" description="Helical" evidence="1">
    <location>
        <begin position="152"/>
        <end position="172"/>
    </location>
</feature>
<evidence type="ECO:0000256" key="1">
    <source>
        <dbReference type="SAM" id="Phobius"/>
    </source>
</evidence>
<feature type="transmembrane region" description="Helical" evidence="1">
    <location>
        <begin position="77"/>
        <end position="94"/>
    </location>
</feature>
<evidence type="ECO:0000313" key="2">
    <source>
        <dbReference type="EMBL" id="KNZ60262.1"/>
    </source>
</evidence>
<organism evidence="2 3">
    <name type="scientific">Puccinia sorghi</name>
    <dbReference type="NCBI Taxonomy" id="27349"/>
    <lineage>
        <taxon>Eukaryota</taxon>
        <taxon>Fungi</taxon>
        <taxon>Dikarya</taxon>
        <taxon>Basidiomycota</taxon>
        <taxon>Pucciniomycotina</taxon>
        <taxon>Pucciniomycetes</taxon>
        <taxon>Pucciniales</taxon>
        <taxon>Pucciniaceae</taxon>
        <taxon>Puccinia</taxon>
    </lineage>
</organism>
<name>A0A0L6VI61_9BASI</name>
<keyword evidence="1" id="KW-0472">Membrane</keyword>
<feature type="transmembrane region" description="Helical" evidence="1">
    <location>
        <begin position="204"/>
        <end position="224"/>
    </location>
</feature>
<reference evidence="2 3" key="1">
    <citation type="submission" date="2015-08" db="EMBL/GenBank/DDBJ databases">
        <title>Next Generation Sequencing and Analysis of the Genome of Puccinia sorghi L Schw, the Causal Agent of Maize Common Rust.</title>
        <authorList>
            <person name="Rochi L."/>
            <person name="Burguener G."/>
            <person name="Darino M."/>
            <person name="Turjanski A."/>
            <person name="Kreff E."/>
            <person name="Dieguez M.J."/>
            <person name="Sacco F."/>
        </authorList>
    </citation>
    <scope>NUCLEOTIDE SEQUENCE [LARGE SCALE GENOMIC DNA]</scope>
    <source>
        <strain evidence="2 3">RO10H11247</strain>
    </source>
</reference>
<dbReference type="OrthoDB" id="2504001at2759"/>
<dbReference type="EMBL" id="LAVV01006376">
    <property type="protein sequence ID" value="KNZ60262.1"/>
    <property type="molecule type" value="Genomic_DNA"/>
</dbReference>
<comment type="caution">
    <text evidence="2">The sequence shown here is derived from an EMBL/GenBank/DDBJ whole genome shotgun (WGS) entry which is preliminary data.</text>
</comment>
<dbReference type="Proteomes" id="UP000037035">
    <property type="component" value="Unassembled WGS sequence"/>
</dbReference>
<gene>
    <name evidence="2" type="ORF">VP01_1585g4</name>
</gene>
<keyword evidence="3" id="KW-1185">Reference proteome</keyword>
<sequence length="371" mass="41761">MITSYKLGYRSKDTSVCLLTGAGYLALNERVAGDGLLGSDKNSLGITGCVLHLSDCHSRHACRTAFRPRSFRKTGTFWQWLFLSPCLLVTTYAFPHRSQVVANFYAHTSPETHPLPQPIELRSSISEQEWQNRTIAIWKHFARYTWSKLLRAYLVVSLILSLVGPLAANLIIQRIMYTGAEPLQLNASDEEIRQRIALIRRGHMVNFIVICLIFILIWAPYLVYKSMGRRRLSALLRSFNQTDAALGNMQALNWTCSRASTFQANGTIVIELPIACVKSNSCLAGRFKSHLSDHISEKPGDYIAFSPHINRHCFTPLPTCLSTSAKSQPRRPHPFTAIVQHKMARALRAHRKPTTVEVTAKLDASAQKLRC</sequence>